<accession>A0A165FTN7</accession>
<feature type="transmembrane region" description="Helical" evidence="1">
    <location>
        <begin position="131"/>
        <end position="151"/>
    </location>
</feature>
<feature type="transmembrane region" description="Helical" evidence="1">
    <location>
        <begin position="34"/>
        <end position="53"/>
    </location>
</feature>
<evidence type="ECO:0000313" key="3">
    <source>
        <dbReference type="Proteomes" id="UP000076871"/>
    </source>
</evidence>
<dbReference type="Proteomes" id="UP000076871">
    <property type="component" value="Unassembled WGS sequence"/>
</dbReference>
<name>A0A165FTN7_9APHY</name>
<keyword evidence="3" id="KW-1185">Reference proteome</keyword>
<keyword evidence="1" id="KW-0472">Membrane</keyword>
<organism evidence="2 3">
    <name type="scientific">Laetiporus sulphureus 93-53</name>
    <dbReference type="NCBI Taxonomy" id="1314785"/>
    <lineage>
        <taxon>Eukaryota</taxon>
        <taxon>Fungi</taxon>
        <taxon>Dikarya</taxon>
        <taxon>Basidiomycota</taxon>
        <taxon>Agaricomycotina</taxon>
        <taxon>Agaricomycetes</taxon>
        <taxon>Polyporales</taxon>
        <taxon>Laetiporus</taxon>
    </lineage>
</organism>
<evidence type="ECO:0000256" key="1">
    <source>
        <dbReference type="SAM" id="Phobius"/>
    </source>
</evidence>
<protein>
    <submittedName>
        <fullName evidence="2">Uncharacterized protein</fullName>
    </submittedName>
</protein>
<reference evidence="2 3" key="1">
    <citation type="journal article" date="2016" name="Mol. Biol. Evol.">
        <title>Comparative Genomics of Early-Diverging Mushroom-Forming Fungi Provides Insights into the Origins of Lignocellulose Decay Capabilities.</title>
        <authorList>
            <person name="Nagy L.G."/>
            <person name="Riley R."/>
            <person name="Tritt A."/>
            <person name="Adam C."/>
            <person name="Daum C."/>
            <person name="Floudas D."/>
            <person name="Sun H."/>
            <person name="Yadav J.S."/>
            <person name="Pangilinan J."/>
            <person name="Larsson K.H."/>
            <person name="Matsuura K."/>
            <person name="Barry K."/>
            <person name="Labutti K."/>
            <person name="Kuo R."/>
            <person name="Ohm R.A."/>
            <person name="Bhattacharya S.S."/>
            <person name="Shirouzu T."/>
            <person name="Yoshinaga Y."/>
            <person name="Martin F.M."/>
            <person name="Grigoriev I.V."/>
            <person name="Hibbett D.S."/>
        </authorList>
    </citation>
    <scope>NUCLEOTIDE SEQUENCE [LARGE SCALE GENOMIC DNA]</scope>
    <source>
        <strain evidence="2 3">93-53</strain>
    </source>
</reference>
<sequence length="254" mass="27442">MLLFTISIAIIAVSSGFSALRVYAVSGHRLAPALITLTLGMVFVGVRVYYYIVTSCAHVEHASGHSYCAWNIHVSNPVQFKLTITERICGIAADLLVLTVTWYRTYHVAKNAHRAALQTPIVVLFLRDGTLYFITLLILNVLGIVLVGGVYGNEGDWNVTSVLLAPFSSILVSRFILNLREASCDDAAGLDYGTRDGATSTQNAVFASRLVGNIGTDLQYDASSSDVMNNEESADVGDENDENVMLEVGSIVSD</sequence>
<keyword evidence="1" id="KW-0812">Transmembrane</keyword>
<keyword evidence="1" id="KW-1133">Transmembrane helix</keyword>
<dbReference type="GeneID" id="63823288"/>
<feature type="transmembrane region" description="Helical" evidence="1">
    <location>
        <begin position="157"/>
        <end position="177"/>
    </location>
</feature>
<dbReference type="OrthoDB" id="2756573at2759"/>
<dbReference type="EMBL" id="KV427612">
    <property type="protein sequence ID" value="KZT09397.1"/>
    <property type="molecule type" value="Genomic_DNA"/>
</dbReference>
<proteinExistence type="predicted"/>
<dbReference type="RefSeq" id="XP_040767137.1">
    <property type="nucleotide sequence ID" value="XM_040906259.1"/>
</dbReference>
<evidence type="ECO:0000313" key="2">
    <source>
        <dbReference type="EMBL" id="KZT09397.1"/>
    </source>
</evidence>
<gene>
    <name evidence="2" type="ORF">LAESUDRAFT_696166</name>
</gene>
<dbReference type="InParanoid" id="A0A165FTN7"/>
<dbReference type="AlphaFoldDB" id="A0A165FTN7"/>